<evidence type="ECO:0008006" key="4">
    <source>
        <dbReference type="Google" id="ProtNLM"/>
    </source>
</evidence>
<reference evidence="2 3" key="1">
    <citation type="journal article" date="2017" name="Curr. Biol.">
        <title>The Evolution of Venom by Co-option of Single-Copy Genes.</title>
        <authorList>
            <person name="Martinson E.O."/>
            <person name="Mrinalini"/>
            <person name="Kelkar Y.D."/>
            <person name="Chang C.H."/>
            <person name="Werren J.H."/>
        </authorList>
    </citation>
    <scope>NUCLEOTIDE SEQUENCE [LARGE SCALE GENOMIC DNA]</scope>
    <source>
        <strain evidence="2 3">Alberta</strain>
        <tissue evidence="2">Whole body</tissue>
    </source>
</reference>
<feature type="signal peptide" evidence="1">
    <location>
        <begin position="1"/>
        <end position="21"/>
    </location>
</feature>
<evidence type="ECO:0000313" key="2">
    <source>
        <dbReference type="EMBL" id="OXU23192.1"/>
    </source>
</evidence>
<evidence type="ECO:0000313" key="3">
    <source>
        <dbReference type="Proteomes" id="UP000215335"/>
    </source>
</evidence>
<gene>
    <name evidence="2" type="ORF">TSAR_002372</name>
</gene>
<dbReference type="Proteomes" id="UP000215335">
    <property type="component" value="Unassembled WGS sequence"/>
</dbReference>
<sequence>MKYSLFILLLIAVLLAELIRGAEYQGISAVYGCTEWQKFKCAGKCVFSKFWHCYQRGDDYDCECTPIS</sequence>
<dbReference type="EMBL" id="NNAY01001697">
    <property type="protein sequence ID" value="OXU23192.1"/>
    <property type="molecule type" value="Genomic_DNA"/>
</dbReference>
<comment type="caution">
    <text evidence="2">The sequence shown here is derived from an EMBL/GenBank/DDBJ whole genome shotgun (WGS) entry which is preliminary data.</text>
</comment>
<organism evidence="2 3">
    <name type="scientific">Trichomalopsis sarcophagae</name>
    <dbReference type="NCBI Taxonomy" id="543379"/>
    <lineage>
        <taxon>Eukaryota</taxon>
        <taxon>Metazoa</taxon>
        <taxon>Ecdysozoa</taxon>
        <taxon>Arthropoda</taxon>
        <taxon>Hexapoda</taxon>
        <taxon>Insecta</taxon>
        <taxon>Pterygota</taxon>
        <taxon>Neoptera</taxon>
        <taxon>Endopterygota</taxon>
        <taxon>Hymenoptera</taxon>
        <taxon>Apocrita</taxon>
        <taxon>Proctotrupomorpha</taxon>
        <taxon>Chalcidoidea</taxon>
        <taxon>Pteromalidae</taxon>
        <taxon>Pteromalinae</taxon>
        <taxon>Trichomalopsis</taxon>
    </lineage>
</organism>
<protein>
    <recommendedName>
        <fullName evidence="4">Invertebrate defensins family profile domain-containing protein</fullName>
    </recommendedName>
</protein>
<dbReference type="AlphaFoldDB" id="A0A232EXT1"/>
<keyword evidence="1" id="KW-0732">Signal</keyword>
<proteinExistence type="predicted"/>
<feature type="chain" id="PRO_5012308279" description="Invertebrate defensins family profile domain-containing protein" evidence="1">
    <location>
        <begin position="22"/>
        <end position="68"/>
    </location>
</feature>
<accession>A0A232EXT1</accession>
<keyword evidence="3" id="KW-1185">Reference proteome</keyword>
<name>A0A232EXT1_9HYME</name>
<evidence type="ECO:0000256" key="1">
    <source>
        <dbReference type="SAM" id="SignalP"/>
    </source>
</evidence>